<keyword evidence="2" id="KW-0645">Protease</keyword>
<evidence type="ECO:0000256" key="2">
    <source>
        <dbReference type="ARBA" id="ARBA00022670"/>
    </source>
</evidence>
<dbReference type="Pfam" id="PF00877">
    <property type="entry name" value="NLPC_P60"/>
    <property type="match status" value="1"/>
</dbReference>
<keyword evidence="8" id="KW-1185">Reference proteome</keyword>
<dbReference type="Proteomes" id="UP000295560">
    <property type="component" value="Unassembled WGS sequence"/>
</dbReference>
<comment type="similarity">
    <text evidence="1">Belongs to the peptidase C40 family.</text>
</comment>
<keyword evidence="4" id="KW-0788">Thiol protease</keyword>
<gene>
    <name evidence="7" type="ORF">EV378_3656</name>
</gene>
<feature type="transmembrane region" description="Helical" evidence="5">
    <location>
        <begin position="12"/>
        <end position="36"/>
    </location>
</feature>
<dbReference type="PANTHER" id="PTHR47359">
    <property type="entry name" value="PEPTIDOGLYCAN DL-ENDOPEPTIDASE CWLO"/>
    <property type="match status" value="1"/>
</dbReference>
<dbReference type="OrthoDB" id="5496837at2"/>
<evidence type="ECO:0000313" key="8">
    <source>
        <dbReference type="Proteomes" id="UP000295560"/>
    </source>
</evidence>
<accession>A0A4R1HYB2</accession>
<evidence type="ECO:0000256" key="5">
    <source>
        <dbReference type="SAM" id="Phobius"/>
    </source>
</evidence>
<dbReference type="InterPro" id="IPR000064">
    <property type="entry name" value="NLP_P60_dom"/>
</dbReference>
<reference evidence="7 8" key="1">
    <citation type="submission" date="2019-03" db="EMBL/GenBank/DDBJ databases">
        <title>Sequencing the genomes of 1000 actinobacteria strains.</title>
        <authorList>
            <person name="Klenk H.-P."/>
        </authorList>
    </citation>
    <scope>NUCLEOTIDE SEQUENCE [LARGE SCALE GENOMIC DNA]</scope>
    <source>
        <strain evidence="7 8">DSM 44969</strain>
    </source>
</reference>
<name>A0A4R1HYB2_PSEEN</name>
<keyword evidence="5" id="KW-0472">Membrane</keyword>
<comment type="caution">
    <text evidence="7">The sequence shown here is derived from an EMBL/GenBank/DDBJ whole genome shotgun (WGS) entry which is preliminary data.</text>
</comment>
<dbReference type="InterPro" id="IPR038765">
    <property type="entry name" value="Papain-like_cys_pep_sf"/>
</dbReference>
<evidence type="ECO:0000256" key="1">
    <source>
        <dbReference type="ARBA" id="ARBA00007074"/>
    </source>
</evidence>
<protein>
    <submittedName>
        <fullName evidence="7">NlpC/P60 family protein</fullName>
    </submittedName>
</protein>
<dbReference type="AlphaFoldDB" id="A0A4R1HYB2"/>
<dbReference type="GO" id="GO:0008234">
    <property type="term" value="F:cysteine-type peptidase activity"/>
    <property type="evidence" value="ECO:0007669"/>
    <property type="project" value="UniProtKB-KW"/>
</dbReference>
<dbReference type="EMBL" id="SMFZ01000001">
    <property type="protein sequence ID" value="TCK27777.1"/>
    <property type="molecule type" value="Genomic_DNA"/>
</dbReference>
<dbReference type="SUPFAM" id="SSF54001">
    <property type="entry name" value="Cysteine proteinases"/>
    <property type="match status" value="1"/>
</dbReference>
<evidence type="ECO:0000313" key="7">
    <source>
        <dbReference type="EMBL" id="TCK27777.1"/>
    </source>
</evidence>
<keyword evidence="3" id="KW-0378">Hydrolase</keyword>
<dbReference type="Gene3D" id="3.90.1720.10">
    <property type="entry name" value="endopeptidase domain like (from Nostoc punctiforme)"/>
    <property type="match status" value="1"/>
</dbReference>
<evidence type="ECO:0000256" key="4">
    <source>
        <dbReference type="ARBA" id="ARBA00022807"/>
    </source>
</evidence>
<dbReference type="InterPro" id="IPR051794">
    <property type="entry name" value="PG_Endopeptidase_C40"/>
</dbReference>
<proteinExistence type="inferred from homology"/>
<evidence type="ECO:0000256" key="3">
    <source>
        <dbReference type="ARBA" id="ARBA00022801"/>
    </source>
</evidence>
<organism evidence="7 8">
    <name type="scientific">Pseudonocardia endophytica</name>
    <dbReference type="NCBI Taxonomy" id="401976"/>
    <lineage>
        <taxon>Bacteria</taxon>
        <taxon>Bacillati</taxon>
        <taxon>Actinomycetota</taxon>
        <taxon>Actinomycetes</taxon>
        <taxon>Pseudonocardiales</taxon>
        <taxon>Pseudonocardiaceae</taxon>
        <taxon>Pseudonocardia</taxon>
    </lineage>
</organism>
<feature type="domain" description="NlpC/P60" evidence="6">
    <location>
        <begin position="210"/>
        <end position="335"/>
    </location>
</feature>
<dbReference type="PROSITE" id="PS51935">
    <property type="entry name" value="NLPC_P60"/>
    <property type="match status" value="1"/>
</dbReference>
<dbReference type="PANTHER" id="PTHR47359:SF3">
    <property type="entry name" value="NLP_P60 DOMAIN-CONTAINING PROTEIN-RELATED"/>
    <property type="match status" value="1"/>
</dbReference>
<evidence type="ECO:0000259" key="6">
    <source>
        <dbReference type="PROSITE" id="PS51935"/>
    </source>
</evidence>
<sequence>MSPPVSRFLRPLRLLLPFLVIGLALVLFLTVGFLAFSPNIGSRNRPSANCDAGIGTVGPDSAGGATIDTLTPDQRQNASEIISVAKEKGAPPRAWLVALATAMQESTLRNINYGDRDSLGLFQQRPSQGWGSPAQVTDPRYSTGIFLDRLLALPGWEQMPVTVAAQTVQRSAFPDAYAKWERLATQLVEQVGDVSDPTGCGSAPTGALPPGAAGAAIGFALREVGKPYVWGATGPDAYDCSGLMLRAFQAAGITLPRVSRDQYNAGGHVPVRQAQPGDLLFYATDPSDPSTIHHVTLYMGNNQMVEAPNQNVPVRVQPVPWDYDELVPYATRPATTPNPA</sequence>
<dbReference type="GO" id="GO:0006508">
    <property type="term" value="P:proteolysis"/>
    <property type="evidence" value="ECO:0007669"/>
    <property type="project" value="UniProtKB-KW"/>
</dbReference>
<keyword evidence="5" id="KW-0812">Transmembrane</keyword>
<dbReference type="RefSeq" id="WP_132426957.1">
    <property type="nucleotide sequence ID" value="NZ_SMFZ01000001.1"/>
</dbReference>
<keyword evidence="5" id="KW-1133">Transmembrane helix</keyword>